<dbReference type="RefSeq" id="WP_345703127.1">
    <property type="nucleotide sequence ID" value="NZ_BAABJP010000030.1"/>
</dbReference>
<evidence type="ECO:0000256" key="2">
    <source>
        <dbReference type="ARBA" id="ARBA00012438"/>
    </source>
</evidence>
<feature type="transmembrane region" description="Helical" evidence="10">
    <location>
        <begin position="64"/>
        <end position="89"/>
    </location>
</feature>
<feature type="transmembrane region" description="Helical" evidence="10">
    <location>
        <begin position="101"/>
        <end position="119"/>
    </location>
</feature>
<dbReference type="GO" id="GO:0016301">
    <property type="term" value="F:kinase activity"/>
    <property type="evidence" value="ECO:0007669"/>
    <property type="project" value="UniProtKB-KW"/>
</dbReference>
<dbReference type="InterPro" id="IPR050482">
    <property type="entry name" value="Sensor_HK_TwoCompSys"/>
</dbReference>
<evidence type="ECO:0000256" key="10">
    <source>
        <dbReference type="SAM" id="Phobius"/>
    </source>
</evidence>
<sequence>MTVRRTRRDWLLDLGAFLLAAGAGALMSIGRVDDPTLPHWMFIADQITGAVACAALWLRRRYPFALGILLMLLTTYSETAGAASAVALFTVTVRRPVREGAIVAALGVLTIPVFLVLRPDPDAPWWYLMVFGTAVTLAVFGWGIAVRQRLELIQSLRDRAARAESEAALHAEAAQALAREQIAREMHDVLGHRLSLLSVQAGALEYRKNAAPGEVAQAASVIRASAHQALQDLREVIGVLRAPVGELPQPTFADLDELVAESRRAGMRVTVHERLDTAVHPVPDSLGRTAYRIVQEALTNARKHAPGADVTVELSGCPRHGMHIEVANAVPPLMREEMPPATTGQGLIGLTERAALAGGYLAYQQAGTGMWLHGPVRWRLWAWLPWPGE</sequence>
<keyword evidence="9" id="KW-0175">Coiled coil</keyword>
<dbReference type="PANTHER" id="PTHR24421:SF10">
    <property type="entry name" value="NITRATE_NITRITE SENSOR PROTEIN NARQ"/>
    <property type="match status" value="1"/>
</dbReference>
<evidence type="ECO:0000256" key="8">
    <source>
        <dbReference type="ARBA" id="ARBA00023012"/>
    </source>
</evidence>
<keyword evidence="7" id="KW-0067">ATP-binding</keyword>
<dbReference type="Gene3D" id="1.20.5.1930">
    <property type="match status" value="1"/>
</dbReference>
<comment type="caution">
    <text evidence="12">The sequence shown here is derived from an EMBL/GenBank/DDBJ whole genome shotgun (WGS) entry which is preliminary data.</text>
</comment>
<keyword evidence="6 12" id="KW-0418">Kinase</keyword>
<gene>
    <name evidence="12" type="ORF">GCM10023321_50910</name>
</gene>
<dbReference type="EMBL" id="BAABJP010000030">
    <property type="protein sequence ID" value="GAA5163694.1"/>
    <property type="molecule type" value="Genomic_DNA"/>
</dbReference>
<name>A0ABP9QL88_9PSEU</name>
<organism evidence="12 13">
    <name type="scientific">Pseudonocardia eucalypti</name>
    <dbReference type="NCBI Taxonomy" id="648755"/>
    <lineage>
        <taxon>Bacteria</taxon>
        <taxon>Bacillati</taxon>
        <taxon>Actinomycetota</taxon>
        <taxon>Actinomycetes</taxon>
        <taxon>Pseudonocardiales</taxon>
        <taxon>Pseudonocardiaceae</taxon>
        <taxon>Pseudonocardia</taxon>
    </lineage>
</organism>
<evidence type="ECO:0000256" key="6">
    <source>
        <dbReference type="ARBA" id="ARBA00022777"/>
    </source>
</evidence>
<feature type="transmembrane region" description="Helical" evidence="10">
    <location>
        <begin position="125"/>
        <end position="146"/>
    </location>
</feature>
<keyword evidence="3" id="KW-0597">Phosphoprotein</keyword>
<proteinExistence type="predicted"/>
<feature type="coiled-coil region" evidence="9">
    <location>
        <begin position="146"/>
        <end position="180"/>
    </location>
</feature>
<dbReference type="Pfam" id="PF07730">
    <property type="entry name" value="HisKA_3"/>
    <property type="match status" value="1"/>
</dbReference>
<keyword evidence="5" id="KW-0547">Nucleotide-binding</keyword>
<accession>A0ABP9QL88</accession>
<evidence type="ECO:0000313" key="12">
    <source>
        <dbReference type="EMBL" id="GAA5163694.1"/>
    </source>
</evidence>
<keyword evidence="8" id="KW-0902">Two-component regulatory system</keyword>
<evidence type="ECO:0000259" key="11">
    <source>
        <dbReference type="Pfam" id="PF07730"/>
    </source>
</evidence>
<dbReference type="Proteomes" id="UP001428817">
    <property type="component" value="Unassembled WGS sequence"/>
</dbReference>
<evidence type="ECO:0000313" key="13">
    <source>
        <dbReference type="Proteomes" id="UP001428817"/>
    </source>
</evidence>
<keyword evidence="10" id="KW-0812">Transmembrane</keyword>
<evidence type="ECO:0000256" key="9">
    <source>
        <dbReference type="SAM" id="Coils"/>
    </source>
</evidence>
<keyword evidence="4" id="KW-0808">Transferase</keyword>
<dbReference type="InterPro" id="IPR036890">
    <property type="entry name" value="HATPase_C_sf"/>
</dbReference>
<dbReference type="EC" id="2.7.13.3" evidence="2"/>
<reference evidence="13" key="1">
    <citation type="journal article" date="2019" name="Int. J. Syst. Evol. Microbiol.">
        <title>The Global Catalogue of Microorganisms (GCM) 10K type strain sequencing project: providing services to taxonomists for standard genome sequencing and annotation.</title>
        <authorList>
            <consortium name="The Broad Institute Genomics Platform"/>
            <consortium name="The Broad Institute Genome Sequencing Center for Infectious Disease"/>
            <person name="Wu L."/>
            <person name="Ma J."/>
        </authorList>
    </citation>
    <scope>NUCLEOTIDE SEQUENCE [LARGE SCALE GENOMIC DNA]</scope>
    <source>
        <strain evidence="13">JCM 18303</strain>
    </source>
</reference>
<dbReference type="InterPro" id="IPR011712">
    <property type="entry name" value="Sig_transdc_His_kin_sub3_dim/P"/>
</dbReference>
<dbReference type="PANTHER" id="PTHR24421">
    <property type="entry name" value="NITRATE/NITRITE SENSOR PROTEIN NARX-RELATED"/>
    <property type="match status" value="1"/>
</dbReference>
<evidence type="ECO:0000256" key="5">
    <source>
        <dbReference type="ARBA" id="ARBA00022741"/>
    </source>
</evidence>
<keyword evidence="10" id="KW-1133">Transmembrane helix</keyword>
<evidence type="ECO:0000256" key="7">
    <source>
        <dbReference type="ARBA" id="ARBA00022840"/>
    </source>
</evidence>
<comment type="catalytic activity">
    <reaction evidence="1">
        <text>ATP + protein L-histidine = ADP + protein N-phospho-L-histidine.</text>
        <dbReference type="EC" id="2.7.13.3"/>
    </reaction>
</comment>
<keyword evidence="13" id="KW-1185">Reference proteome</keyword>
<feature type="transmembrane region" description="Helical" evidence="10">
    <location>
        <begin position="12"/>
        <end position="32"/>
    </location>
</feature>
<dbReference type="CDD" id="cd16917">
    <property type="entry name" value="HATPase_UhpB-NarQ-NarX-like"/>
    <property type="match status" value="1"/>
</dbReference>
<keyword evidence="10" id="KW-0472">Membrane</keyword>
<evidence type="ECO:0000256" key="3">
    <source>
        <dbReference type="ARBA" id="ARBA00022553"/>
    </source>
</evidence>
<protein>
    <recommendedName>
        <fullName evidence="2">histidine kinase</fullName>
        <ecNumber evidence="2">2.7.13.3</ecNumber>
    </recommendedName>
</protein>
<dbReference type="Gene3D" id="3.30.565.10">
    <property type="entry name" value="Histidine kinase-like ATPase, C-terminal domain"/>
    <property type="match status" value="1"/>
</dbReference>
<evidence type="ECO:0000256" key="1">
    <source>
        <dbReference type="ARBA" id="ARBA00000085"/>
    </source>
</evidence>
<feature type="domain" description="Signal transduction histidine kinase subgroup 3 dimerisation and phosphoacceptor" evidence="11">
    <location>
        <begin position="179"/>
        <end position="243"/>
    </location>
</feature>
<evidence type="ECO:0000256" key="4">
    <source>
        <dbReference type="ARBA" id="ARBA00022679"/>
    </source>
</evidence>